<evidence type="ECO:0000313" key="8">
    <source>
        <dbReference type="EnsemblPlants" id="TuG1812G0400003667.01.T01"/>
    </source>
</evidence>
<evidence type="ECO:0000256" key="5">
    <source>
        <dbReference type="ARBA" id="ARBA00023136"/>
    </source>
</evidence>
<keyword evidence="3 6" id="KW-0812">Transmembrane</keyword>
<dbReference type="Pfam" id="PF01061">
    <property type="entry name" value="ABC2_membrane"/>
    <property type="match status" value="1"/>
</dbReference>
<evidence type="ECO:0000256" key="3">
    <source>
        <dbReference type="ARBA" id="ARBA00022692"/>
    </source>
</evidence>
<evidence type="ECO:0000256" key="6">
    <source>
        <dbReference type="SAM" id="Phobius"/>
    </source>
</evidence>
<keyword evidence="2" id="KW-0813">Transport</keyword>
<dbReference type="GO" id="GO:0005886">
    <property type="term" value="C:plasma membrane"/>
    <property type="evidence" value="ECO:0007669"/>
    <property type="project" value="UniProtKB-ARBA"/>
</dbReference>
<keyword evidence="4 6" id="KW-1133">Transmembrane helix</keyword>
<dbReference type="Gramene" id="TuG1812G0400003667.01.T01">
    <property type="protein sequence ID" value="TuG1812G0400003667.01.T01"/>
    <property type="gene ID" value="TuG1812G0400003667.01"/>
</dbReference>
<feature type="transmembrane region" description="Helical" evidence="6">
    <location>
        <begin position="474"/>
        <end position="497"/>
    </location>
</feature>
<feature type="transmembrane region" description="Helical" evidence="6">
    <location>
        <begin position="277"/>
        <end position="302"/>
    </location>
</feature>
<reference evidence="9" key="1">
    <citation type="journal article" date="2013" name="Nature">
        <title>Draft genome of the wheat A-genome progenitor Triticum urartu.</title>
        <authorList>
            <person name="Ling H.Q."/>
            <person name="Zhao S."/>
            <person name="Liu D."/>
            <person name="Wang J."/>
            <person name="Sun H."/>
            <person name="Zhang C."/>
            <person name="Fan H."/>
            <person name="Li D."/>
            <person name="Dong L."/>
            <person name="Tao Y."/>
            <person name="Gao C."/>
            <person name="Wu H."/>
            <person name="Li Y."/>
            <person name="Cui Y."/>
            <person name="Guo X."/>
            <person name="Zheng S."/>
            <person name="Wang B."/>
            <person name="Yu K."/>
            <person name="Liang Q."/>
            <person name="Yang W."/>
            <person name="Lou X."/>
            <person name="Chen J."/>
            <person name="Feng M."/>
            <person name="Jian J."/>
            <person name="Zhang X."/>
            <person name="Luo G."/>
            <person name="Jiang Y."/>
            <person name="Liu J."/>
            <person name="Wang Z."/>
            <person name="Sha Y."/>
            <person name="Zhang B."/>
            <person name="Wu H."/>
            <person name="Tang D."/>
            <person name="Shen Q."/>
            <person name="Xue P."/>
            <person name="Zou S."/>
            <person name="Wang X."/>
            <person name="Liu X."/>
            <person name="Wang F."/>
            <person name="Yang Y."/>
            <person name="An X."/>
            <person name="Dong Z."/>
            <person name="Zhang K."/>
            <person name="Zhang X."/>
            <person name="Luo M.C."/>
            <person name="Dvorak J."/>
            <person name="Tong Y."/>
            <person name="Wang J."/>
            <person name="Yang H."/>
            <person name="Li Z."/>
            <person name="Wang D."/>
            <person name="Zhang A."/>
            <person name="Wang J."/>
        </authorList>
    </citation>
    <scope>NUCLEOTIDE SEQUENCE</scope>
    <source>
        <strain evidence="9">cv. G1812</strain>
    </source>
</reference>
<dbReference type="FunFam" id="3.40.50.300:FF:002615">
    <property type="entry name" value="ABC transporter"/>
    <property type="match status" value="1"/>
</dbReference>
<feature type="transmembrane region" description="Helical" evidence="6">
    <location>
        <begin position="421"/>
        <end position="440"/>
    </location>
</feature>
<evidence type="ECO:0000256" key="2">
    <source>
        <dbReference type="ARBA" id="ARBA00022448"/>
    </source>
</evidence>
<dbReference type="InterPro" id="IPR013525">
    <property type="entry name" value="ABC2_TM"/>
</dbReference>
<comment type="subcellular location">
    <subcellularLocation>
        <location evidence="1">Membrane</location>
        <topology evidence="1">Multi-pass membrane protein</topology>
    </subcellularLocation>
</comment>
<keyword evidence="5 6" id="KW-0472">Membrane</keyword>
<evidence type="ECO:0000256" key="1">
    <source>
        <dbReference type="ARBA" id="ARBA00004141"/>
    </source>
</evidence>
<dbReference type="InterPro" id="IPR027417">
    <property type="entry name" value="P-loop_NTPase"/>
</dbReference>
<accession>A0A8R7UCC6</accession>
<dbReference type="Proteomes" id="UP000015106">
    <property type="component" value="Chromosome 4"/>
</dbReference>
<feature type="domain" description="ABC-2 type transporter transmembrane" evidence="7">
    <location>
        <begin position="227"/>
        <end position="439"/>
    </location>
</feature>
<evidence type="ECO:0000256" key="4">
    <source>
        <dbReference type="ARBA" id="ARBA00022989"/>
    </source>
</evidence>
<feature type="transmembrane region" description="Helical" evidence="6">
    <location>
        <begin position="322"/>
        <end position="348"/>
    </location>
</feature>
<evidence type="ECO:0000259" key="7">
    <source>
        <dbReference type="Pfam" id="PF01061"/>
    </source>
</evidence>
<feature type="transmembrane region" description="Helical" evidence="6">
    <location>
        <begin position="247"/>
        <end position="265"/>
    </location>
</feature>
<feature type="transmembrane region" description="Helical" evidence="6">
    <location>
        <begin position="360"/>
        <end position="384"/>
    </location>
</feature>
<evidence type="ECO:0000313" key="9">
    <source>
        <dbReference type="Proteomes" id="UP000015106"/>
    </source>
</evidence>
<dbReference type="AlphaFoldDB" id="A0A8R7UCC6"/>
<keyword evidence="9" id="KW-1185">Reference proteome</keyword>
<organism evidence="8 9">
    <name type="scientific">Triticum urartu</name>
    <name type="common">Red wild einkorn</name>
    <name type="synonym">Crithodium urartu</name>
    <dbReference type="NCBI Taxonomy" id="4572"/>
    <lineage>
        <taxon>Eukaryota</taxon>
        <taxon>Viridiplantae</taxon>
        <taxon>Streptophyta</taxon>
        <taxon>Embryophyta</taxon>
        <taxon>Tracheophyta</taxon>
        <taxon>Spermatophyta</taxon>
        <taxon>Magnoliopsida</taxon>
        <taxon>Liliopsida</taxon>
        <taxon>Poales</taxon>
        <taxon>Poaceae</taxon>
        <taxon>BOP clade</taxon>
        <taxon>Pooideae</taxon>
        <taxon>Triticodae</taxon>
        <taxon>Triticeae</taxon>
        <taxon>Triticinae</taxon>
        <taxon>Triticum</taxon>
    </lineage>
</organism>
<sequence>MEGYESLQFSAWLRLPLKVKSCQRDIFIDEVMDLVELTGLKNTMVGLAGATGLSAEQRKRLTIVVELVSSPSIIFMDEPTTALDARAAAIVMRTVRKTVDTGRTIVCTIHQPSIEIFESFHELLLMKRGGQIIYSGSLGRLSSNMIKYFEDIPGVPRIKDGQNPASWMLDVSSHTTEYEIGVDYAEIYRSSSLYRENKLLIEELGKPAPNTEDLHFPPRYWLNFRAQCIACLWKQRCAYWKNPEHNVVRFLNTFVLSIMFGIVFWQTGSTIKQQQDIFNILGLIYGSALFLGFNNCCILQPVVATERIVLCREKAAGTYSTLAYAIAQVAIELPYMLVQVFIFATIVYTMIGFQMTANKFFWFLLYMVLSYMYYTLFGMMTVALTPNIEIASGLSFLIFIFWNIFSGFMIGREMIPVWWRWVYWANPAAWTVYGLMFSQLGDRTEPILVPGQPNQTVREFLEGYLGLEDHYFNLITYLHVVVIAFFAFIFFISLKYLNFQRR</sequence>
<dbReference type="PANTHER" id="PTHR19241">
    <property type="entry name" value="ATP-BINDING CASSETTE TRANSPORTER"/>
    <property type="match status" value="1"/>
</dbReference>
<dbReference type="EnsemblPlants" id="TuG1812G0400003667.01.T01">
    <property type="protein sequence ID" value="TuG1812G0400003667.01.T01"/>
    <property type="gene ID" value="TuG1812G0400003667.01"/>
</dbReference>
<name>A0A8R7UCC6_TRIUA</name>
<dbReference type="SUPFAM" id="SSF52540">
    <property type="entry name" value="P-loop containing nucleoside triphosphate hydrolases"/>
    <property type="match status" value="1"/>
</dbReference>
<reference evidence="8" key="2">
    <citation type="submission" date="2018-03" db="EMBL/GenBank/DDBJ databases">
        <title>The Triticum urartu genome reveals the dynamic nature of wheat genome evolution.</title>
        <authorList>
            <person name="Ling H."/>
            <person name="Ma B."/>
            <person name="Shi X."/>
            <person name="Liu H."/>
            <person name="Dong L."/>
            <person name="Sun H."/>
            <person name="Cao Y."/>
            <person name="Gao Q."/>
            <person name="Zheng S."/>
            <person name="Li Y."/>
            <person name="Yu Y."/>
            <person name="Du H."/>
            <person name="Qi M."/>
            <person name="Li Y."/>
            <person name="Yu H."/>
            <person name="Cui Y."/>
            <person name="Wang N."/>
            <person name="Chen C."/>
            <person name="Wu H."/>
            <person name="Zhao Y."/>
            <person name="Zhang J."/>
            <person name="Li Y."/>
            <person name="Zhou W."/>
            <person name="Zhang B."/>
            <person name="Hu W."/>
            <person name="Eijk M."/>
            <person name="Tang J."/>
            <person name="Witsenboer H."/>
            <person name="Zhao S."/>
            <person name="Li Z."/>
            <person name="Zhang A."/>
            <person name="Wang D."/>
            <person name="Liang C."/>
        </authorList>
    </citation>
    <scope>NUCLEOTIDE SEQUENCE [LARGE SCALE GENOMIC DNA]</scope>
    <source>
        <strain evidence="8">cv. G1812</strain>
    </source>
</reference>
<feature type="transmembrane region" description="Helical" evidence="6">
    <location>
        <begin position="390"/>
        <end position="409"/>
    </location>
</feature>
<proteinExistence type="predicted"/>
<dbReference type="GO" id="GO:0140359">
    <property type="term" value="F:ABC-type transporter activity"/>
    <property type="evidence" value="ECO:0007669"/>
    <property type="project" value="InterPro"/>
</dbReference>
<protein>
    <recommendedName>
        <fullName evidence="7">ABC-2 type transporter transmembrane domain-containing protein</fullName>
    </recommendedName>
</protein>
<reference evidence="8" key="3">
    <citation type="submission" date="2022-06" db="UniProtKB">
        <authorList>
            <consortium name="EnsemblPlants"/>
        </authorList>
    </citation>
    <scope>IDENTIFICATION</scope>
</reference>
<dbReference type="Gene3D" id="3.40.50.300">
    <property type="entry name" value="P-loop containing nucleotide triphosphate hydrolases"/>
    <property type="match status" value="1"/>
</dbReference>